<dbReference type="Pfam" id="PF07944">
    <property type="entry name" value="Beta-AFase-like_GH127_cat"/>
    <property type="match status" value="1"/>
</dbReference>
<dbReference type="PANTHER" id="PTHR43465">
    <property type="entry name" value="DUF1680 DOMAIN PROTEIN (AFU_ORTHOLOGUE AFUA_1G08910)"/>
    <property type="match status" value="1"/>
</dbReference>
<keyword evidence="1" id="KW-0732">Signal</keyword>
<evidence type="ECO:0000313" key="5">
    <source>
        <dbReference type="Proteomes" id="UP000295164"/>
    </source>
</evidence>
<feature type="domain" description="Non-reducing end beta-L-arabinofuranosidase-like GH127 middle" evidence="3">
    <location>
        <begin position="461"/>
        <end position="542"/>
    </location>
</feature>
<dbReference type="InterPro" id="IPR012878">
    <property type="entry name" value="Beta-AFase-like_GH127_cat"/>
</dbReference>
<dbReference type="InterPro" id="IPR008928">
    <property type="entry name" value="6-hairpin_glycosidase_sf"/>
</dbReference>
<dbReference type="Proteomes" id="UP000295164">
    <property type="component" value="Unassembled WGS sequence"/>
</dbReference>
<name>A0A4R4DWR1_9BACT</name>
<dbReference type="GO" id="GO:0005975">
    <property type="term" value="P:carbohydrate metabolic process"/>
    <property type="evidence" value="ECO:0007669"/>
    <property type="project" value="InterPro"/>
</dbReference>
<evidence type="ECO:0000256" key="1">
    <source>
        <dbReference type="SAM" id="SignalP"/>
    </source>
</evidence>
<evidence type="ECO:0000313" key="4">
    <source>
        <dbReference type="EMBL" id="TCZ67072.1"/>
    </source>
</evidence>
<evidence type="ECO:0000259" key="3">
    <source>
        <dbReference type="Pfam" id="PF20736"/>
    </source>
</evidence>
<dbReference type="AlphaFoldDB" id="A0A4R4DWR1"/>
<dbReference type="Pfam" id="PF20736">
    <property type="entry name" value="Glyco_hydro127M"/>
    <property type="match status" value="1"/>
</dbReference>
<comment type="caution">
    <text evidence="4">The sequence shown here is derived from an EMBL/GenBank/DDBJ whole genome shotgun (WGS) entry which is preliminary data.</text>
</comment>
<evidence type="ECO:0008006" key="6">
    <source>
        <dbReference type="Google" id="ProtNLM"/>
    </source>
</evidence>
<dbReference type="EMBL" id="SKFH01000039">
    <property type="protein sequence ID" value="TCZ67072.1"/>
    <property type="molecule type" value="Genomic_DNA"/>
</dbReference>
<keyword evidence="5" id="KW-1185">Reference proteome</keyword>
<feature type="signal peptide" evidence="1">
    <location>
        <begin position="1"/>
        <end position="21"/>
    </location>
</feature>
<dbReference type="InterPro" id="IPR049174">
    <property type="entry name" value="Beta-AFase-like"/>
</dbReference>
<dbReference type="InterPro" id="IPR049046">
    <property type="entry name" value="Beta-AFase-like_GH127_middle"/>
</dbReference>
<dbReference type="RefSeq" id="WP_131853667.1">
    <property type="nucleotide sequence ID" value="NZ_SKFH01000039.1"/>
</dbReference>
<proteinExistence type="predicted"/>
<dbReference type="PANTHER" id="PTHR43465:SF2">
    <property type="entry name" value="DUF1680 DOMAIN PROTEIN (AFU_ORTHOLOGUE AFUA_1G08910)"/>
    <property type="match status" value="1"/>
</dbReference>
<feature type="domain" description="Non-reducing end beta-L-arabinofuranosidase-like GH127 catalytic" evidence="2">
    <location>
        <begin position="119"/>
        <end position="442"/>
    </location>
</feature>
<dbReference type="SUPFAM" id="SSF48208">
    <property type="entry name" value="Six-hairpin glycosidases"/>
    <property type="match status" value="1"/>
</dbReference>
<gene>
    <name evidence="4" type="ORF">E0486_16160</name>
</gene>
<sequence length="642" mass="71071">MKPFLSLVLPVVLLAASVAAAQEPFQKLKPVAEKLRPLPFGAVRPEGWLKAQVRQNLDGYTGHLDALVPDLIVKDDIYGRDRLTPKVKSKDVGAVGEGGDWQVQFLWWNSETQSNWRDGYIRSALLLRDSAHLRRLRTYVDRILATQDADGYLGIYAPALRYRFDNENGELWAQATLLRGLLGWYEATGERRVLRAVERAVAATMNAWPAGSAHPFHSVNPNVGGLSHGLMFTDVLESLARITGRSAYRDYALFLYRDFSAATLNEDAQYQKLVNASLPLKGHGVHTYEHLRPVAAAYYASGNPALRAALDGFLQKIARCTVPSGGPIGDEWIGGGTADATKRGYEYCSLQELQHSYSELLLKSGEARWGDAVERIFFNAAQGARHPHESSIAYLKTDDSYAMTGGLNGDTSNKQQVRYKYSPVHQDAAVCCVPNAGRIAPYYVQYMWAQDAEGLVATLLGPATVQATWKGKPVTIRTETGYPYGYTLNYTLEGARPGFVLKIRKPAWAKEVRLNVPYTEVNGYLVVRRAWKAKEQLRLELEPEGAVATDVQGAHYFTYGPLVLAHPIAADSSVTKTFPLPGYRDLHYRAERPALYRYAAPRLVPAGPLRFRIGAIDPQSGTAVSLELVPMGGTILRQVTFK</sequence>
<organism evidence="4 5">
    <name type="scientific">Flaviaesturariibacter aridisoli</name>
    <dbReference type="NCBI Taxonomy" id="2545761"/>
    <lineage>
        <taxon>Bacteria</taxon>
        <taxon>Pseudomonadati</taxon>
        <taxon>Bacteroidota</taxon>
        <taxon>Chitinophagia</taxon>
        <taxon>Chitinophagales</taxon>
        <taxon>Chitinophagaceae</taxon>
        <taxon>Flaviaestuariibacter</taxon>
    </lineage>
</organism>
<evidence type="ECO:0000259" key="2">
    <source>
        <dbReference type="Pfam" id="PF07944"/>
    </source>
</evidence>
<protein>
    <recommendedName>
        <fullName evidence="6">Glycoside hydrolase family 127 protein</fullName>
    </recommendedName>
</protein>
<reference evidence="4 5" key="1">
    <citation type="submission" date="2019-03" db="EMBL/GenBank/DDBJ databases">
        <authorList>
            <person name="Kim M.K.M."/>
        </authorList>
    </citation>
    <scope>NUCLEOTIDE SEQUENCE [LARGE SCALE GENOMIC DNA]</scope>
    <source>
        <strain evidence="4 5">17J68-15</strain>
    </source>
</reference>
<dbReference type="OrthoDB" id="9757939at2"/>
<feature type="chain" id="PRO_5020299714" description="Glycoside hydrolase family 127 protein" evidence="1">
    <location>
        <begin position="22"/>
        <end position="642"/>
    </location>
</feature>
<accession>A0A4R4DWR1</accession>